<feature type="region of interest" description="Disordered" evidence="1">
    <location>
        <begin position="1"/>
        <end position="30"/>
    </location>
</feature>
<dbReference type="InterPro" id="IPR048822">
    <property type="entry name" value="PDDEXK_13"/>
</dbReference>
<feature type="compositionally biased region" description="Basic residues" evidence="1">
    <location>
        <begin position="384"/>
        <end position="397"/>
    </location>
</feature>
<evidence type="ECO:0000313" key="3">
    <source>
        <dbReference type="EMBL" id="SDT21667.1"/>
    </source>
</evidence>
<evidence type="ECO:0000259" key="2">
    <source>
        <dbReference type="Pfam" id="PF20796"/>
    </source>
</evidence>
<feature type="compositionally biased region" description="Low complexity" evidence="1">
    <location>
        <begin position="398"/>
        <end position="416"/>
    </location>
</feature>
<dbReference type="EMBL" id="LT629750">
    <property type="protein sequence ID" value="SDT21667.1"/>
    <property type="molecule type" value="Genomic_DNA"/>
</dbReference>
<accession>A0A1H1YJN4</accession>
<organism evidence="3 4">
    <name type="scientific">Bradyrhizobium canariense</name>
    <dbReference type="NCBI Taxonomy" id="255045"/>
    <lineage>
        <taxon>Bacteria</taxon>
        <taxon>Pseudomonadati</taxon>
        <taxon>Pseudomonadota</taxon>
        <taxon>Alphaproteobacteria</taxon>
        <taxon>Hyphomicrobiales</taxon>
        <taxon>Nitrobacteraceae</taxon>
        <taxon>Bradyrhizobium</taxon>
    </lineage>
</organism>
<evidence type="ECO:0000313" key="4">
    <source>
        <dbReference type="Proteomes" id="UP000243904"/>
    </source>
</evidence>
<name>A0A1H1YJN4_9BRAD</name>
<dbReference type="Pfam" id="PF20796">
    <property type="entry name" value="PDDEXK_13"/>
    <property type="match status" value="1"/>
</dbReference>
<keyword evidence="4" id="KW-1185">Reference proteome</keyword>
<evidence type="ECO:0000256" key="1">
    <source>
        <dbReference type="SAM" id="MobiDB-lite"/>
    </source>
</evidence>
<protein>
    <recommendedName>
        <fullName evidence="2">PD-(D/E)XK nuclease-like domain-containing protein</fullName>
    </recommendedName>
</protein>
<reference evidence="4" key="1">
    <citation type="submission" date="2016-10" db="EMBL/GenBank/DDBJ databases">
        <authorList>
            <person name="Varghese N."/>
            <person name="Submissions S."/>
        </authorList>
    </citation>
    <scope>NUCLEOTIDE SEQUENCE [LARGE SCALE GENOMIC DNA]</scope>
    <source>
        <strain evidence="4">GAS369</strain>
    </source>
</reference>
<sequence length="416" mass="45826">MTTHSTTVHSGTDDAALARETSPTFPTAPAFRQLTRTPLVPEAVLKRHGAYCAIDTRFRSAARLLQCLWLKDHDIPTASSARRGGINTGSSFGSILEAGAARAGRNFLSPAIHRLALQELLLREDDAAIDEERLFGNALSSMPLTFSLFGPLAVDCDLATAVFRRLLPDFVHTVEQIIFEHSPGRREDRFLKDRTAFDLAVRVITPDGEPATVFIEVKYSESMEGPAARMRDRYNEASRQVRLYRDPDSAILRSLALEQIWREHMTAQLAVDHGVTPRAVFMAIGPHLNRRVQAAFRVYEAELLDADQREPGRVAFAPLTLETVIEAVATAGASELAHALWGRYCDLDRVYRLSMQEIAGTEVPPDAPPHADSSASIKRALPPVRRRSPSSNRHRTKASSSACKVAAKATSTQEAI</sequence>
<feature type="domain" description="PD-(D/E)XK nuclease-like" evidence="2">
    <location>
        <begin position="54"/>
        <end position="346"/>
    </location>
</feature>
<proteinExistence type="predicted"/>
<feature type="compositionally biased region" description="Polar residues" evidence="1">
    <location>
        <begin position="1"/>
        <end position="10"/>
    </location>
</feature>
<feature type="region of interest" description="Disordered" evidence="1">
    <location>
        <begin position="361"/>
        <end position="416"/>
    </location>
</feature>
<dbReference type="AlphaFoldDB" id="A0A1H1YJN4"/>
<dbReference type="Proteomes" id="UP000243904">
    <property type="component" value="Chromosome I"/>
</dbReference>
<feature type="compositionally biased region" description="Low complexity" evidence="1">
    <location>
        <begin position="370"/>
        <end position="383"/>
    </location>
</feature>
<gene>
    <name evidence="3" type="ORF">SAMN05444158_4853</name>
</gene>